<keyword evidence="2" id="KW-1185">Reference proteome</keyword>
<dbReference type="EMBL" id="FNQP01000052">
    <property type="protein sequence ID" value="SEB14402.1"/>
    <property type="molecule type" value="Genomic_DNA"/>
</dbReference>
<organism evidence="1 2">
    <name type="scientific">Thiothrix caldifontis</name>
    <dbReference type="NCBI Taxonomy" id="525918"/>
    <lineage>
        <taxon>Bacteria</taxon>
        <taxon>Pseudomonadati</taxon>
        <taxon>Pseudomonadota</taxon>
        <taxon>Gammaproteobacteria</taxon>
        <taxon>Thiotrichales</taxon>
        <taxon>Thiotrichaceae</taxon>
        <taxon>Thiothrix</taxon>
    </lineage>
</organism>
<proteinExistence type="predicted"/>
<dbReference type="Proteomes" id="UP000199397">
    <property type="component" value="Unassembled WGS sequence"/>
</dbReference>
<dbReference type="AlphaFoldDB" id="A0A1H4H0A0"/>
<evidence type="ECO:0000313" key="2">
    <source>
        <dbReference type="Proteomes" id="UP000199397"/>
    </source>
</evidence>
<sequence length="634" mass="72353">MEQIHISPDTQLVNNDFTTTEILSYLEDVTSSSEEPILQNSNNIITYKYLSEVVDVDSLINSPLTEEQKKQDNIRVYLIKSAMGSGKTKVITDFTNKYNTEGIPVGHMMVYKKNIQDITDSTETVEYVKIFTDKAIKAGLSEPHKHSHIQTYTKRFFDVFAEGLIESGLETIPSEGYDTLQIIDHYFQDKVIFVDECDYMINMLAAFTSSVMKSHRGNKTWEYRNNLLQEAAKQFYLEVAKKCKALVLFTATTTSDFMKLLPTSTFVIDPSDYLNEGEAIKSISISTVTYVPFVEWHYSDKLGYLSDQIILDISRRFQWNKALQFSPNIRARHIEHFIGNYEVGVLAPPHKLNKEAKALCVPTKETVATIAIANNSKTAVLIDISDFDTNDDALISLHTALSNDFVEGVEVILITGSNARAANVTTFYDDVLVITDAPWNAEIIQALGRFRNARIHAYILDRTVSEQTYNSRRYAIGVTENEIRKTEGLAQRKKSDRERRSINWWKANSGSIYSYWADKQSPLENPEEETKRVNSLVQEIEDFDFTLGNSMTSFTISVDLKYCAPTFIPTSKGQSKRDSKETKKGKKIIEFLANNKKLTQIQLIQKWKETYPDENIISSTTITKYNKILKEQQQ</sequence>
<evidence type="ECO:0000313" key="1">
    <source>
        <dbReference type="EMBL" id="SEB14402.1"/>
    </source>
</evidence>
<gene>
    <name evidence="1" type="ORF">SAMN05660964_03804</name>
</gene>
<protein>
    <submittedName>
        <fullName evidence="1">Uncharacterized protein</fullName>
    </submittedName>
</protein>
<dbReference type="RefSeq" id="WP_093071187.1">
    <property type="nucleotide sequence ID" value="NZ_FNQP01000052.1"/>
</dbReference>
<accession>A0A1H4H0A0</accession>
<name>A0A1H4H0A0_9GAMM</name>
<reference evidence="1 2" key="1">
    <citation type="submission" date="2016-10" db="EMBL/GenBank/DDBJ databases">
        <authorList>
            <person name="de Groot N.N."/>
        </authorList>
    </citation>
    <scope>NUCLEOTIDE SEQUENCE [LARGE SCALE GENOMIC DNA]</scope>
    <source>
        <strain evidence="1 2">DSM 21228</strain>
    </source>
</reference>